<evidence type="ECO:0000256" key="5">
    <source>
        <dbReference type="SAM" id="MobiDB-lite"/>
    </source>
</evidence>
<feature type="compositionally biased region" description="Low complexity" evidence="5">
    <location>
        <begin position="1400"/>
        <end position="1413"/>
    </location>
</feature>
<feature type="compositionally biased region" description="Acidic residues" evidence="5">
    <location>
        <begin position="1096"/>
        <end position="1105"/>
    </location>
</feature>
<keyword evidence="3" id="KW-0347">Helicase</keyword>
<dbReference type="GO" id="GO:0016787">
    <property type="term" value="F:hydrolase activity"/>
    <property type="evidence" value="ECO:0007669"/>
    <property type="project" value="UniProtKB-KW"/>
</dbReference>
<dbReference type="Proteomes" id="UP000693946">
    <property type="component" value="Linkage Group LG16"/>
</dbReference>
<evidence type="ECO:0000313" key="8">
    <source>
        <dbReference type="Proteomes" id="UP000693946"/>
    </source>
</evidence>
<accession>A0AAV6S3D4</accession>
<feature type="region of interest" description="Disordered" evidence="5">
    <location>
        <begin position="1280"/>
        <end position="1374"/>
    </location>
</feature>
<comment type="caution">
    <text evidence="7">The sequence shown here is derived from an EMBL/GenBank/DDBJ whole genome shotgun (WGS) entry which is preliminary data.</text>
</comment>
<feature type="compositionally biased region" description="Low complexity" evidence="5">
    <location>
        <begin position="498"/>
        <end position="516"/>
    </location>
</feature>
<feature type="compositionally biased region" description="Basic and acidic residues" evidence="5">
    <location>
        <begin position="484"/>
        <end position="497"/>
    </location>
</feature>
<feature type="region of interest" description="Disordered" evidence="5">
    <location>
        <begin position="1394"/>
        <end position="1425"/>
    </location>
</feature>
<dbReference type="GO" id="GO:0045003">
    <property type="term" value="P:double-strand break repair via synthesis-dependent strand annealing"/>
    <property type="evidence" value="ECO:0007669"/>
    <property type="project" value="TreeGrafter"/>
</dbReference>
<feature type="region of interest" description="Disordered" evidence="5">
    <location>
        <begin position="484"/>
        <end position="531"/>
    </location>
</feature>
<dbReference type="InterPro" id="IPR031879">
    <property type="entry name" value="FANCM-MHF-bd"/>
</dbReference>
<feature type="compositionally biased region" description="Basic and acidic residues" evidence="5">
    <location>
        <begin position="767"/>
        <end position="793"/>
    </location>
</feature>
<dbReference type="GO" id="GO:0036297">
    <property type="term" value="P:interstrand cross-link repair"/>
    <property type="evidence" value="ECO:0007669"/>
    <property type="project" value="TreeGrafter"/>
</dbReference>
<dbReference type="SMART" id="SM00490">
    <property type="entry name" value="HELICc"/>
    <property type="match status" value="1"/>
</dbReference>
<dbReference type="GO" id="GO:0009378">
    <property type="term" value="F:four-way junction helicase activity"/>
    <property type="evidence" value="ECO:0007669"/>
    <property type="project" value="TreeGrafter"/>
</dbReference>
<feature type="region of interest" description="Disordered" evidence="5">
    <location>
        <begin position="923"/>
        <end position="1167"/>
    </location>
</feature>
<evidence type="ECO:0000313" key="7">
    <source>
        <dbReference type="EMBL" id="KAG7511310.1"/>
    </source>
</evidence>
<dbReference type="InterPro" id="IPR001650">
    <property type="entry name" value="Helicase_C-like"/>
</dbReference>
<keyword evidence="1" id="KW-0547">Nucleotide-binding</keyword>
<dbReference type="GO" id="GO:0043138">
    <property type="term" value="F:3'-5' DNA helicase activity"/>
    <property type="evidence" value="ECO:0007669"/>
    <property type="project" value="InterPro"/>
</dbReference>
<dbReference type="CDD" id="cd18801">
    <property type="entry name" value="SF2_C_FANCM_Hef"/>
    <property type="match status" value="1"/>
</dbReference>
<feature type="region of interest" description="Disordered" evidence="5">
    <location>
        <begin position="707"/>
        <end position="809"/>
    </location>
</feature>
<proteinExistence type="predicted"/>
<dbReference type="EMBL" id="JAGKHQ010000008">
    <property type="protein sequence ID" value="KAG7511310.1"/>
    <property type="molecule type" value="Genomic_DNA"/>
</dbReference>
<name>A0AAV6S3D4_SOLSE</name>
<dbReference type="InterPro" id="IPR039686">
    <property type="entry name" value="FANCM/Mph1-like_ID"/>
</dbReference>
<keyword evidence="2" id="KW-0378">Hydrolase</keyword>
<protein>
    <submittedName>
        <fullName evidence="7">Fanconi anemia group M protein</fullName>
    </submittedName>
</protein>
<dbReference type="Pfam" id="PF02732">
    <property type="entry name" value="ERCC4"/>
    <property type="match status" value="1"/>
</dbReference>
<organism evidence="7 8">
    <name type="scientific">Solea senegalensis</name>
    <name type="common">Senegalese sole</name>
    <dbReference type="NCBI Taxonomy" id="28829"/>
    <lineage>
        <taxon>Eukaryota</taxon>
        <taxon>Metazoa</taxon>
        <taxon>Chordata</taxon>
        <taxon>Craniata</taxon>
        <taxon>Vertebrata</taxon>
        <taxon>Euteleostomi</taxon>
        <taxon>Actinopterygii</taxon>
        <taxon>Neopterygii</taxon>
        <taxon>Teleostei</taxon>
        <taxon>Neoteleostei</taxon>
        <taxon>Acanthomorphata</taxon>
        <taxon>Carangaria</taxon>
        <taxon>Pleuronectiformes</taxon>
        <taxon>Pleuronectoidei</taxon>
        <taxon>Soleidae</taxon>
        <taxon>Solea</taxon>
    </lineage>
</organism>
<gene>
    <name evidence="7" type="ORF">JOB18_046863</name>
</gene>
<dbReference type="SMART" id="SM00891">
    <property type="entry name" value="ERCC4"/>
    <property type="match status" value="1"/>
</dbReference>
<dbReference type="PANTHER" id="PTHR14025:SF20">
    <property type="entry name" value="FANCONI ANEMIA GROUP M PROTEIN"/>
    <property type="match status" value="1"/>
</dbReference>
<dbReference type="Pfam" id="PF16783">
    <property type="entry name" value="FANCM-MHF_bd"/>
    <property type="match status" value="1"/>
</dbReference>
<feature type="domain" description="Helicase C-terminal" evidence="6">
    <location>
        <begin position="146"/>
        <end position="318"/>
    </location>
</feature>
<evidence type="ECO:0000256" key="4">
    <source>
        <dbReference type="ARBA" id="ARBA00022840"/>
    </source>
</evidence>
<feature type="compositionally biased region" description="Basic and acidic residues" evidence="5">
    <location>
        <begin position="1361"/>
        <end position="1374"/>
    </location>
</feature>
<dbReference type="GO" id="GO:0000400">
    <property type="term" value="F:four-way junction DNA binding"/>
    <property type="evidence" value="ECO:0007669"/>
    <property type="project" value="TreeGrafter"/>
</dbReference>
<feature type="compositionally biased region" description="Polar residues" evidence="5">
    <location>
        <begin position="1060"/>
        <end position="1069"/>
    </location>
</feature>
<reference evidence="7 8" key="1">
    <citation type="journal article" date="2021" name="Sci. Rep.">
        <title>Chromosome anchoring in Senegalese sole (Solea senegalensis) reveals sex-associated markers and genome rearrangements in flatfish.</title>
        <authorList>
            <person name="Guerrero-Cozar I."/>
            <person name="Gomez-Garrido J."/>
            <person name="Berbel C."/>
            <person name="Martinez-Blanch J.F."/>
            <person name="Alioto T."/>
            <person name="Claros M.G."/>
            <person name="Gagnaire P.A."/>
            <person name="Manchado M."/>
        </authorList>
    </citation>
    <scope>NUCLEOTIDE SEQUENCE [LARGE SCALE GENOMIC DNA]</scope>
    <source>
        <strain evidence="7">Sse05_10M</strain>
    </source>
</reference>
<evidence type="ECO:0000256" key="1">
    <source>
        <dbReference type="ARBA" id="ARBA00022741"/>
    </source>
</evidence>
<feature type="compositionally biased region" description="Polar residues" evidence="5">
    <location>
        <begin position="837"/>
        <end position="853"/>
    </location>
</feature>
<feature type="region of interest" description="Disordered" evidence="5">
    <location>
        <begin position="822"/>
        <end position="861"/>
    </location>
</feature>
<keyword evidence="4" id="KW-0067">ATP-binding</keyword>
<sequence>MLDVYVQVLEKFMSRLVQNRVMSHKDLKTLTKYQLILARDQFRKNPPPQIKGAQLGMLEGDFALCISLYHGYELLMQMGLRSLFFYIQGIMDGSREMSRARNELQRTPVFMDLYCEMEAMFVKPSAGPDEPFIYSHPKLEKLEGVVLQHFSLWAESSADCNENTRVMIFSSFRESVQEIADMLNRHAPMIKVMTFMGQASAGKGVKGFTQKEQLEVVHRFRQGGFNTLVSTCVGEEGLDIGEVDLIVCFDAQKNPIRLVQRMGRTGRKRQGRIVVILAEGREERTYNQSQSNKRSVYKSIIGNRTGFHMYPSSPRMLPEGLNPTLHKMHITCGQFDQRENRRSSGGGRRSHSEGRVSLIHPQNLIRQGRATSDGFLSSAEYSTWASTLRLQEDDAHPTLKQSHFMSIPSEAPPQELNKSGRPSRELSLWEWRHWQHKVLPTHTVDHSLRCQHFVKVMELIDDMREEDEGECRYERELRPYLRRTDVAGRAKSGEKTQKSAAKTTSSKTKPPHSTASALGRIAEEADREKTQRRSLLSMMAVAKHTCPSPWETQTAYDFTDYPGPEAFCPPCPKNDSPEAGGNDDCVIINEDVMESENTVEREPRQSVSISQLVPKMDEDEDVETQAMFYLPKWDSVPPPPPPSSADLLPGKGESLKIILANVAELLSRSPLSPPAGLEADVAAPSLPPSHQEIHYPFQVSFTLGVDEDDDEEMMADDDDDDGASPMRASRQSPVGEEQSETCRDSVPDVAADSPSWDEVFGDEEVDDDHHVKEGSVEAEKRQNDDGQMKKEHSAVAASPCGSQSNESMDLFGDDEAFLQMTIPDVSTPGITPRKSDVSPTTESMSHNTSNAHKPTNPCRVIADDNTLKHDTHTAAPPCKPMTDFSMTDEIGDCKSPTVQHKAESFESSRDLFPVNFDLGYSLEESSEDEADTECVVTSPRAEGQAAPPVSNSSTPFNRNTRMPESKLSTPHMFSGQRHKDTSPLTLMSESGALPSPITSAGVRRTLLPGPRTPSLLSSSKRRRQTGCEESVCVPNPPPRTVVECNSDSEDDIVLPKKRQNMVNPLSSPDVSKISDVDSPLFVNRKRAAPLNTSDETGGEADSDDDFQTRRVFKRKKSTSQEAEKKQAPQAKAKKGRQFLLEEAELSEDTGGADVSSDEDDDEEQNHSLDGFVIDNTHFSQGLNDSEMHGVYLKSVRSPAVGGKFKMSYRNHRSNVFSQVPEMDETYAEDSFVVGSEVEEAQSSEEEAEDIELMPEDSYVDGRRQYATRRRVFLHKVRAGAGSSAEINAKAPTEQRGEAKMKGRRVIRINDSSDEEKERSVTAVGGDEEARSEPSRQQTGPSSSSSSSTIAAKVSLLSKAQRSSEAEEQQRERCRQRLENQHLLSDQLDFVSTSSKNRLKASAASPSEPQAQRSVCGDASAGESTAPPASVCILVDSRCLSASVDLMTSLRQRHAAAVHVCSLDGSYFIVSNRTAVERHSQSDLAAQQNRKRLVERVRGLQRLFERVCLIVEKDRTKPGEAARPFQRTRYYDNTLAALVRSGVRLLWSDGTEQSAGLLADLARLEQRKGQGISVPLEVKGQHREQALQLYLSLPSVSHVHALNMCHNFSSIAQLMNSSIEAIQKGGCMSPSRAEEVYRFLRYSCDTFLMKTS</sequence>
<feature type="compositionally biased region" description="Acidic residues" evidence="5">
    <location>
        <begin position="707"/>
        <end position="722"/>
    </location>
</feature>
<evidence type="ECO:0000259" key="6">
    <source>
        <dbReference type="PROSITE" id="PS51194"/>
    </source>
</evidence>
<dbReference type="CDD" id="cd12091">
    <property type="entry name" value="FANCM_ID"/>
    <property type="match status" value="1"/>
</dbReference>
<keyword evidence="8" id="KW-1185">Reference proteome</keyword>
<feature type="compositionally biased region" description="Polar residues" evidence="5">
    <location>
        <begin position="949"/>
        <end position="968"/>
    </location>
</feature>
<dbReference type="GO" id="GO:0004518">
    <property type="term" value="F:nuclease activity"/>
    <property type="evidence" value="ECO:0007669"/>
    <property type="project" value="InterPro"/>
</dbReference>
<evidence type="ECO:0000256" key="2">
    <source>
        <dbReference type="ARBA" id="ARBA00022801"/>
    </source>
</evidence>
<feature type="region of interest" description="Disordered" evidence="5">
    <location>
        <begin position="336"/>
        <end position="355"/>
    </location>
</feature>
<dbReference type="Pfam" id="PF00271">
    <property type="entry name" value="Helicase_C"/>
    <property type="match status" value="1"/>
</dbReference>
<dbReference type="PROSITE" id="PS51194">
    <property type="entry name" value="HELICASE_CTER"/>
    <property type="match status" value="1"/>
</dbReference>
<feature type="compositionally biased region" description="Basic and acidic residues" evidence="5">
    <location>
        <begin position="521"/>
        <end position="531"/>
    </location>
</feature>
<dbReference type="InterPro" id="IPR006166">
    <property type="entry name" value="ERCC4_domain"/>
</dbReference>
<evidence type="ECO:0000256" key="3">
    <source>
        <dbReference type="ARBA" id="ARBA00022806"/>
    </source>
</evidence>
<dbReference type="PANTHER" id="PTHR14025">
    <property type="entry name" value="FANCONI ANEMIA GROUP M FANCM FAMILY MEMBER"/>
    <property type="match status" value="1"/>
</dbReference>
<dbReference type="GO" id="GO:0005524">
    <property type="term" value="F:ATP binding"/>
    <property type="evidence" value="ECO:0007669"/>
    <property type="project" value="UniProtKB-KW"/>
</dbReference>